<evidence type="ECO:0000313" key="1">
    <source>
        <dbReference type="EMBL" id="KAK7336884.1"/>
    </source>
</evidence>
<comment type="caution">
    <text evidence="1">The sequence shown here is derived from an EMBL/GenBank/DDBJ whole genome shotgun (WGS) entry which is preliminary data.</text>
</comment>
<accession>A0AAN9LJ22</accession>
<gene>
    <name evidence="1" type="ORF">VNO77_17435</name>
</gene>
<dbReference type="EMBL" id="JAYMYQ010000004">
    <property type="protein sequence ID" value="KAK7336884.1"/>
    <property type="molecule type" value="Genomic_DNA"/>
</dbReference>
<protein>
    <submittedName>
        <fullName evidence="1">Uncharacterized protein</fullName>
    </submittedName>
</protein>
<evidence type="ECO:0000313" key="2">
    <source>
        <dbReference type="Proteomes" id="UP001367508"/>
    </source>
</evidence>
<proteinExistence type="predicted"/>
<keyword evidence="2" id="KW-1185">Reference proteome</keyword>
<dbReference type="Proteomes" id="UP001367508">
    <property type="component" value="Unassembled WGS sequence"/>
</dbReference>
<reference evidence="1 2" key="1">
    <citation type="submission" date="2024-01" db="EMBL/GenBank/DDBJ databases">
        <title>The genomes of 5 underutilized Papilionoideae crops provide insights into root nodulation and disease resistanc.</title>
        <authorList>
            <person name="Jiang F."/>
        </authorList>
    </citation>
    <scope>NUCLEOTIDE SEQUENCE [LARGE SCALE GENOMIC DNA]</scope>
    <source>
        <strain evidence="1">LVBAO_FW01</strain>
        <tissue evidence="1">Leaves</tissue>
    </source>
</reference>
<sequence length="80" mass="9465">MIQLLFLHNEIQHCLFVTVVMKVELLTMASVVSKSINIPSSFPKDHRIVPNAFYWSIKTLENHFQELGRSENRWKEKTHK</sequence>
<dbReference type="AlphaFoldDB" id="A0AAN9LJ22"/>
<organism evidence="1 2">
    <name type="scientific">Canavalia gladiata</name>
    <name type="common">Sword bean</name>
    <name type="synonym">Dolichos gladiatus</name>
    <dbReference type="NCBI Taxonomy" id="3824"/>
    <lineage>
        <taxon>Eukaryota</taxon>
        <taxon>Viridiplantae</taxon>
        <taxon>Streptophyta</taxon>
        <taxon>Embryophyta</taxon>
        <taxon>Tracheophyta</taxon>
        <taxon>Spermatophyta</taxon>
        <taxon>Magnoliopsida</taxon>
        <taxon>eudicotyledons</taxon>
        <taxon>Gunneridae</taxon>
        <taxon>Pentapetalae</taxon>
        <taxon>rosids</taxon>
        <taxon>fabids</taxon>
        <taxon>Fabales</taxon>
        <taxon>Fabaceae</taxon>
        <taxon>Papilionoideae</taxon>
        <taxon>50 kb inversion clade</taxon>
        <taxon>NPAAA clade</taxon>
        <taxon>indigoferoid/millettioid clade</taxon>
        <taxon>Phaseoleae</taxon>
        <taxon>Canavalia</taxon>
    </lineage>
</organism>
<name>A0AAN9LJ22_CANGL</name>